<feature type="transmembrane region" description="Helical" evidence="9">
    <location>
        <begin position="20"/>
        <end position="45"/>
    </location>
</feature>
<dbReference type="GO" id="GO:0005886">
    <property type="term" value="C:plasma membrane"/>
    <property type="evidence" value="ECO:0007669"/>
    <property type="project" value="UniProtKB-SubCell"/>
</dbReference>
<evidence type="ECO:0000313" key="12">
    <source>
        <dbReference type="Proteomes" id="UP000282125"/>
    </source>
</evidence>
<feature type="transmembrane region" description="Helical" evidence="9">
    <location>
        <begin position="98"/>
        <end position="119"/>
    </location>
</feature>
<feature type="transmembrane region" description="Helical" evidence="9">
    <location>
        <begin position="60"/>
        <end position="77"/>
    </location>
</feature>
<proteinExistence type="inferred from homology"/>
<dbReference type="Pfam" id="PF04290">
    <property type="entry name" value="DctQ"/>
    <property type="match status" value="1"/>
</dbReference>
<dbReference type="InterPro" id="IPR007387">
    <property type="entry name" value="TRAP_DctQ"/>
</dbReference>
<dbReference type="RefSeq" id="WP_124966742.1">
    <property type="nucleotide sequence ID" value="NZ_RRAZ01000051.1"/>
</dbReference>
<comment type="subunit">
    <text evidence="9">The complex comprises the extracytoplasmic solute receptor protein and the two transmembrane proteins.</text>
</comment>
<gene>
    <name evidence="11" type="ORF">EG244_19025</name>
</gene>
<reference evidence="11 12" key="1">
    <citation type="submission" date="2018-11" db="EMBL/GenBank/DDBJ databases">
        <title>Gemmobacter sp. nov., YIM 102744-1 draft genome.</title>
        <authorList>
            <person name="Li G."/>
            <person name="Jiang Y."/>
        </authorList>
    </citation>
    <scope>NUCLEOTIDE SEQUENCE [LARGE SCALE GENOMIC DNA]</scope>
    <source>
        <strain evidence="11 12">YIM 102744-1</strain>
    </source>
</reference>
<dbReference type="GO" id="GO:0015740">
    <property type="term" value="P:C4-dicarboxylate transport"/>
    <property type="evidence" value="ECO:0007669"/>
    <property type="project" value="TreeGrafter"/>
</dbReference>
<evidence type="ECO:0000256" key="5">
    <source>
        <dbReference type="ARBA" id="ARBA00022692"/>
    </source>
</evidence>
<dbReference type="EMBL" id="RRAZ01000051">
    <property type="protein sequence ID" value="RRH69005.1"/>
    <property type="molecule type" value="Genomic_DNA"/>
</dbReference>
<name>A0A3P3D3N4_9RHOB</name>
<keyword evidence="12" id="KW-1185">Reference proteome</keyword>
<protein>
    <recommendedName>
        <fullName evidence="9">TRAP transporter small permease protein</fullName>
    </recommendedName>
</protein>
<evidence type="ECO:0000256" key="8">
    <source>
        <dbReference type="ARBA" id="ARBA00038436"/>
    </source>
</evidence>
<feature type="transmembrane region" description="Helical" evidence="9">
    <location>
        <begin position="139"/>
        <end position="158"/>
    </location>
</feature>
<dbReference type="AlphaFoldDB" id="A0A3P3D3N4"/>
<evidence type="ECO:0000259" key="10">
    <source>
        <dbReference type="Pfam" id="PF04290"/>
    </source>
</evidence>
<dbReference type="PANTHER" id="PTHR35011">
    <property type="entry name" value="2,3-DIKETO-L-GULONATE TRAP TRANSPORTER SMALL PERMEASE PROTEIN YIAM"/>
    <property type="match status" value="1"/>
</dbReference>
<feature type="domain" description="Tripartite ATP-independent periplasmic transporters DctQ component" evidence="10">
    <location>
        <begin position="36"/>
        <end position="159"/>
    </location>
</feature>
<comment type="caution">
    <text evidence="11">The sequence shown here is derived from an EMBL/GenBank/DDBJ whole genome shotgun (WGS) entry which is preliminary data.</text>
</comment>
<evidence type="ECO:0000256" key="2">
    <source>
        <dbReference type="ARBA" id="ARBA00022448"/>
    </source>
</evidence>
<keyword evidence="3" id="KW-1003">Cell membrane</keyword>
<keyword evidence="7 9" id="KW-0472">Membrane</keyword>
<evidence type="ECO:0000256" key="4">
    <source>
        <dbReference type="ARBA" id="ARBA00022519"/>
    </source>
</evidence>
<dbReference type="PANTHER" id="PTHR35011:SF2">
    <property type="entry name" value="2,3-DIKETO-L-GULONATE TRAP TRANSPORTER SMALL PERMEASE PROTEIN YIAM"/>
    <property type="match status" value="1"/>
</dbReference>
<organism evidence="11 12">
    <name type="scientific">Falsigemmobacter faecalis</name>
    <dbReference type="NCBI Taxonomy" id="2488730"/>
    <lineage>
        <taxon>Bacteria</taxon>
        <taxon>Pseudomonadati</taxon>
        <taxon>Pseudomonadota</taxon>
        <taxon>Alphaproteobacteria</taxon>
        <taxon>Rhodobacterales</taxon>
        <taxon>Paracoccaceae</taxon>
        <taxon>Falsigemmobacter</taxon>
    </lineage>
</organism>
<comment type="similarity">
    <text evidence="8 9">Belongs to the TRAP transporter small permease family.</text>
</comment>
<comment type="subcellular location">
    <subcellularLocation>
        <location evidence="1 9">Cell inner membrane</location>
        <topology evidence="1 9">Multi-pass membrane protein</topology>
    </subcellularLocation>
</comment>
<keyword evidence="4 9" id="KW-0997">Cell inner membrane</keyword>
<evidence type="ECO:0000256" key="7">
    <source>
        <dbReference type="ARBA" id="ARBA00023136"/>
    </source>
</evidence>
<keyword evidence="2 9" id="KW-0813">Transport</keyword>
<evidence type="ECO:0000256" key="3">
    <source>
        <dbReference type="ARBA" id="ARBA00022475"/>
    </source>
</evidence>
<dbReference type="OrthoDB" id="4964541at2"/>
<evidence type="ECO:0000313" key="11">
    <source>
        <dbReference type="EMBL" id="RRH69005.1"/>
    </source>
</evidence>
<comment type="function">
    <text evidence="9">Part of the tripartite ATP-independent periplasmic (TRAP) transport system.</text>
</comment>
<keyword evidence="6 9" id="KW-1133">Transmembrane helix</keyword>
<evidence type="ECO:0000256" key="9">
    <source>
        <dbReference type="RuleBase" id="RU369079"/>
    </source>
</evidence>
<dbReference type="GO" id="GO:0022857">
    <property type="term" value="F:transmembrane transporter activity"/>
    <property type="evidence" value="ECO:0007669"/>
    <property type="project" value="UniProtKB-UniRule"/>
</dbReference>
<accession>A0A3P3D3N4</accession>
<keyword evidence="5 9" id="KW-0812">Transmembrane</keyword>
<dbReference type="Proteomes" id="UP000282125">
    <property type="component" value="Unassembled WGS sequence"/>
</dbReference>
<evidence type="ECO:0000256" key="6">
    <source>
        <dbReference type="ARBA" id="ARBA00022989"/>
    </source>
</evidence>
<sequence length="173" mass="18987">MDLPQSATDTGRAVFLPLRLLRGLVDVTAVLLFLYMTAAILVQIFGRYLFNYSIAGTDETATFAMIWLTLLGAGIAMRRNQHVGVDFLILACPRIVQLVVGTVTFLLACWFLFTVAKAGLQLVDIGLRVKSPAARLPMAVPYAALVVGFGYILFEYILHSLPRLIALTKPEAK</sequence>
<dbReference type="InterPro" id="IPR055348">
    <property type="entry name" value="DctQ"/>
</dbReference>
<evidence type="ECO:0000256" key="1">
    <source>
        <dbReference type="ARBA" id="ARBA00004429"/>
    </source>
</evidence>